<accession>A0ABV4I077</accession>
<comment type="caution">
    <text evidence="3">The sequence shown here is derived from an EMBL/GenBank/DDBJ whole genome shotgun (WGS) entry which is preliminary data.</text>
</comment>
<dbReference type="PROSITE" id="PS51257">
    <property type="entry name" value="PROKAR_LIPOPROTEIN"/>
    <property type="match status" value="1"/>
</dbReference>
<dbReference type="RefSeq" id="WP_370718126.1">
    <property type="nucleotide sequence ID" value="NZ_JBGGTQ010000003.1"/>
</dbReference>
<dbReference type="Proteomes" id="UP001566476">
    <property type="component" value="Unassembled WGS sequence"/>
</dbReference>
<keyword evidence="4" id="KW-1185">Reference proteome</keyword>
<sequence length="522" mass="54224">MRTSPTRRHLLLGGGLTALTGTTLLTGCSGETGPANSPSGSDASSPTTGGTLRAAFVGGGAAETLNYFKGPTSVDYVRARAAHGALGVLDPEAEDGVRYLLLEGIDAAPDLSSYTLRVRPGLTFTDGSPVTATDVLYSLQAATTLGALPFLLPPTRLFTLDAAQVTDENTLVLPTAAPIADGREVLCQSTLVIKDGTTDFTVDTPTCGPFRLTSFEAGQGAAYERHDGWTVDGGAKLDGLEILTIADSAARSNALTGGQVEYADGLSPVSARTLSNQDGITTTTSEVPYVTPIVFALNAATVPEFGDVRVRRAFKLAADRQAMVDSVLYGAGVVGNDLPAIGFPGYAGDLEQREHDPEQARELLAQAGADGMSVTFTTGPEISGMLETATLYAENLRGIGVDVTLDERAPGQLFSDPNYFTLPMTTSYSPPQPLFLASASGSAGSPAAFGYADPQADALFAQARSTADAAERASLLEQAQRLRWENGNTVIPVFTRTVSAQSSSVTGIGVANFTDFSSATVR</sequence>
<dbReference type="InterPro" id="IPR039424">
    <property type="entry name" value="SBP_5"/>
</dbReference>
<dbReference type="PANTHER" id="PTHR30290:SF65">
    <property type="entry name" value="MONOACYL PHOSPHATIDYLINOSITOL TETRAMANNOSIDE-BINDING PROTEIN LPQW-RELATED"/>
    <property type="match status" value="1"/>
</dbReference>
<feature type="domain" description="Solute-binding protein family 5" evidence="2">
    <location>
        <begin position="100"/>
        <end position="440"/>
    </location>
</feature>
<organism evidence="3 4">
    <name type="scientific">Kineococcus mangrovi</name>
    <dbReference type="NCBI Taxonomy" id="1660183"/>
    <lineage>
        <taxon>Bacteria</taxon>
        <taxon>Bacillati</taxon>
        <taxon>Actinomycetota</taxon>
        <taxon>Actinomycetes</taxon>
        <taxon>Kineosporiales</taxon>
        <taxon>Kineosporiaceae</taxon>
        <taxon>Kineococcus</taxon>
    </lineage>
</organism>
<evidence type="ECO:0000313" key="4">
    <source>
        <dbReference type="Proteomes" id="UP001566476"/>
    </source>
</evidence>
<name>A0ABV4I077_9ACTN</name>
<feature type="region of interest" description="Disordered" evidence="1">
    <location>
        <begin position="27"/>
        <end position="48"/>
    </location>
</feature>
<dbReference type="InterPro" id="IPR030678">
    <property type="entry name" value="Peptide/Ni-bd"/>
</dbReference>
<dbReference type="InterPro" id="IPR000914">
    <property type="entry name" value="SBP_5_dom"/>
</dbReference>
<feature type="compositionally biased region" description="Polar residues" evidence="1">
    <location>
        <begin position="34"/>
        <end position="48"/>
    </location>
</feature>
<dbReference type="EMBL" id="JBGGTQ010000003">
    <property type="protein sequence ID" value="MEZ0492078.1"/>
    <property type="molecule type" value="Genomic_DNA"/>
</dbReference>
<dbReference type="Gene3D" id="3.40.190.10">
    <property type="entry name" value="Periplasmic binding protein-like II"/>
    <property type="match status" value="1"/>
</dbReference>
<dbReference type="Gene3D" id="3.10.105.10">
    <property type="entry name" value="Dipeptide-binding Protein, Domain 3"/>
    <property type="match status" value="1"/>
</dbReference>
<evidence type="ECO:0000313" key="3">
    <source>
        <dbReference type="EMBL" id="MEZ0492078.1"/>
    </source>
</evidence>
<gene>
    <name evidence="3" type="ORF">AB2L28_07490</name>
</gene>
<protein>
    <submittedName>
        <fullName evidence="3">ABC transporter substrate-binding protein</fullName>
    </submittedName>
</protein>
<dbReference type="Pfam" id="PF00496">
    <property type="entry name" value="SBP_bac_5"/>
    <property type="match status" value="1"/>
</dbReference>
<reference evidence="3 4" key="1">
    <citation type="submission" date="2024-07" db="EMBL/GenBank/DDBJ databases">
        <authorList>
            <person name="Thanompreechachai J."/>
            <person name="Duangmal K."/>
        </authorList>
    </citation>
    <scope>NUCLEOTIDE SEQUENCE [LARGE SCALE GENOMIC DNA]</scope>
    <source>
        <strain evidence="3 4">TBRC 1896</strain>
    </source>
</reference>
<dbReference type="PIRSF" id="PIRSF002741">
    <property type="entry name" value="MppA"/>
    <property type="match status" value="1"/>
</dbReference>
<evidence type="ECO:0000256" key="1">
    <source>
        <dbReference type="SAM" id="MobiDB-lite"/>
    </source>
</evidence>
<dbReference type="SUPFAM" id="SSF53850">
    <property type="entry name" value="Periplasmic binding protein-like II"/>
    <property type="match status" value="1"/>
</dbReference>
<dbReference type="CDD" id="cd08503">
    <property type="entry name" value="PBP2_NikA_DppA_OppA_like_17"/>
    <property type="match status" value="1"/>
</dbReference>
<evidence type="ECO:0000259" key="2">
    <source>
        <dbReference type="Pfam" id="PF00496"/>
    </source>
</evidence>
<dbReference type="PANTHER" id="PTHR30290">
    <property type="entry name" value="PERIPLASMIC BINDING COMPONENT OF ABC TRANSPORTER"/>
    <property type="match status" value="1"/>
</dbReference>
<proteinExistence type="predicted"/>